<feature type="non-terminal residue" evidence="1">
    <location>
        <position position="165"/>
    </location>
</feature>
<proteinExistence type="predicted"/>
<dbReference type="EMBL" id="BARU01014238">
    <property type="protein sequence ID" value="GAH31778.1"/>
    <property type="molecule type" value="Genomic_DNA"/>
</dbReference>
<organism evidence="1">
    <name type="scientific">marine sediment metagenome</name>
    <dbReference type="NCBI Taxonomy" id="412755"/>
    <lineage>
        <taxon>unclassified sequences</taxon>
        <taxon>metagenomes</taxon>
        <taxon>ecological metagenomes</taxon>
    </lineage>
</organism>
<evidence type="ECO:0000313" key="1">
    <source>
        <dbReference type="EMBL" id="GAH31778.1"/>
    </source>
</evidence>
<accession>X1GFH0</accession>
<sequence>IISNSAIYGIIRQRAREVIEKAIADSALKELVASVRNTKGEAQEAARKALSSHLMDAMGWNERDAALMVEYVSLDFGKVKSYPPDRSRAGWGADKEFNKLMNENLGPLAAIGEQKATQFFAQLASRFKPKVAAAYEAIFTAWGGDVRERSVDLATGKVRPREITV</sequence>
<name>X1GFH0_9ZZZZ</name>
<dbReference type="AlphaFoldDB" id="X1GFH0"/>
<feature type="non-terminal residue" evidence="1">
    <location>
        <position position="1"/>
    </location>
</feature>
<gene>
    <name evidence="1" type="ORF">S03H2_25249</name>
</gene>
<comment type="caution">
    <text evidence="1">The sequence shown here is derived from an EMBL/GenBank/DDBJ whole genome shotgun (WGS) entry which is preliminary data.</text>
</comment>
<protein>
    <submittedName>
        <fullName evidence="1">Uncharacterized protein</fullName>
    </submittedName>
</protein>
<reference evidence="1" key="1">
    <citation type="journal article" date="2014" name="Front. Microbiol.">
        <title>High frequency of phylogenetically diverse reductive dehalogenase-homologous genes in deep subseafloor sedimentary metagenomes.</title>
        <authorList>
            <person name="Kawai M."/>
            <person name="Futagami T."/>
            <person name="Toyoda A."/>
            <person name="Takaki Y."/>
            <person name="Nishi S."/>
            <person name="Hori S."/>
            <person name="Arai W."/>
            <person name="Tsubouchi T."/>
            <person name="Morono Y."/>
            <person name="Uchiyama I."/>
            <person name="Ito T."/>
            <person name="Fujiyama A."/>
            <person name="Inagaki F."/>
            <person name="Takami H."/>
        </authorList>
    </citation>
    <scope>NUCLEOTIDE SEQUENCE</scope>
    <source>
        <strain evidence="1">Expedition CK06-06</strain>
    </source>
</reference>